<evidence type="ECO:0000313" key="3">
    <source>
        <dbReference type="EMBL" id="PPK69420.1"/>
    </source>
</evidence>
<keyword evidence="2" id="KW-1133">Transmembrane helix</keyword>
<comment type="caution">
    <text evidence="3">The sequence shown here is derived from an EMBL/GenBank/DDBJ whole genome shotgun (WGS) entry which is preliminary data.</text>
</comment>
<keyword evidence="2" id="KW-0812">Transmembrane</keyword>
<keyword evidence="4" id="KW-1185">Reference proteome</keyword>
<evidence type="ECO:0000256" key="1">
    <source>
        <dbReference type="SAM" id="MobiDB-lite"/>
    </source>
</evidence>
<dbReference type="RefSeq" id="WP_146107947.1">
    <property type="nucleotide sequence ID" value="NZ_CP154825.1"/>
</dbReference>
<feature type="transmembrane region" description="Helical" evidence="2">
    <location>
        <begin position="89"/>
        <end position="110"/>
    </location>
</feature>
<dbReference type="OrthoDB" id="3831145at2"/>
<evidence type="ECO:0000256" key="2">
    <source>
        <dbReference type="SAM" id="Phobius"/>
    </source>
</evidence>
<dbReference type="EMBL" id="PTIX01000003">
    <property type="protein sequence ID" value="PPK69420.1"/>
    <property type="molecule type" value="Genomic_DNA"/>
</dbReference>
<evidence type="ECO:0008006" key="5">
    <source>
        <dbReference type="Google" id="ProtNLM"/>
    </source>
</evidence>
<feature type="transmembrane region" description="Helical" evidence="2">
    <location>
        <begin position="122"/>
        <end position="139"/>
    </location>
</feature>
<gene>
    <name evidence="3" type="ORF">CLV40_10326</name>
</gene>
<proteinExistence type="predicted"/>
<feature type="transmembrane region" description="Helical" evidence="2">
    <location>
        <begin position="39"/>
        <end position="58"/>
    </location>
</feature>
<reference evidence="3 4" key="1">
    <citation type="submission" date="2018-02" db="EMBL/GenBank/DDBJ databases">
        <title>Genomic Encyclopedia of Archaeal and Bacterial Type Strains, Phase II (KMG-II): from individual species to whole genera.</title>
        <authorList>
            <person name="Goeker M."/>
        </authorList>
    </citation>
    <scope>NUCLEOTIDE SEQUENCE [LARGE SCALE GENOMIC DNA]</scope>
    <source>
        <strain evidence="3 4">YU 961-1</strain>
    </source>
</reference>
<dbReference type="AlphaFoldDB" id="A0A2S6GW66"/>
<feature type="region of interest" description="Disordered" evidence="1">
    <location>
        <begin position="1"/>
        <end position="31"/>
    </location>
</feature>
<keyword evidence="2" id="KW-0472">Membrane</keyword>
<evidence type="ECO:0000313" key="4">
    <source>
        <dbReference type="Proteomes" id="UP000239203"/>
    </source>
</evidence>
<organism evidence="3 4">
    <name type="scientific">Actinokineospora auranticolor</name>
    <dbReference type="NCBI Taxonomy" id="155976"/>
    <lineage>
        <taxon>Bacteria</taxon>
        <taxon>Bacillati</taxon>
        <taxon>Actinomycetota</taxon>
        <taxon>Actinomycetes</taxon>
        <taxon>Pseudonocardiales</taxon>
        <taxon>Pseudonocardiaceae</taxon>
        <taxon>Actinokineospora</taxon>
    </lineage>
</organism>
<feature type="transmembrane region" description="Helical" evidence="2">
    <location>
        <begin position="145"/>
        <end position="163"/>
    </location>
</feature>
<sequence>MATNDPGPQDAPRYEPMPGVPEQERQTAPRPRAVNTSSVLWFVNAALYLLGTVLTLTMDHTSLREAARKSLEAAKEPVTPEKINQLVDFTLVISGVIAALIIGLTVLFVLKVRSGKQWGRTALTVLGGLLILYSLYSVSGGGANVIIGILPVLLVGGGIYLLYTPDAKAFLEAGRRR</sequence>
<protein>
    <recommendedName>
        <fullName evidence="5">DUF4064 domain-containing protein</fullName>
    </recommendedName>
</protein>
<accession>A0A2S6GW66</accession>
<dbReference type="Proteomes" id="UP000239203">
    <property type="component" value="Unassembled WGS sequence"/>
</dbReference>
<name>A0A2S6GW66_9PSEU</name>